<evidence type="ECO:0000313" key="3">
    <source>
        <dbReference type="EMBL" id="PXX39688.1"/>
    </source>
</evidence>
<comment type="caution">
    <text evidence="3">The sequence shown here is derived from an EMBL/GenBank/DDBJ whole genome shotgun (WGS) entry which is preliminary data.</text>
</comment>
<feature type="chain" id="PRO_5016405141" description="DUF1190 domain-containing protein" evidence="2">
    <location>
        <begin position="30"/>
        <end position="157"/>
    </location>
</feature>
<feature type="region of interest" description="Disordered" evidence="1">
    <location>
        <begin position="70"/>
        <end position="91"/>
    </location>
</feature>
<sequence length="157" mass="16431">MSAAKIKRHGKRRVSRTLPLMLVTSAALTACSGNTDTGGSQELTTIRDQYKSLEDCRKDWGDGAACETVASSSDLQTTSTPASTTGSSYTGSGSHYTGYSHSFFGPYYSPGYRDTLQRSFGAHNSGSDHAISRSTTTTRSSVSRGGFGSSSRSSGGG</sequence>
<proteinExistence type="predicted"/>
<dbReference type="AlphaFoldDB" id="A0A318J704"/>
<feature type="compositionally biased region" description="Low complexity" evidence="1">
    <location>
        <begin position="77"/>
        <end position="91"/>
    </location>
</feature>
<keyword evidence="2" id="KW-0732">Signal</keyword>
<evidence type="ECO:0008006" key="5">
    <source>
        <dbReference type="Google" id="ProtNLM"/>
    </source>
</evidence>
<dbReference type="OrthoDB" id="8781432at2"/>
<name>A0A318J704_9BURK</name>
<evidence type="ECO:0000313" key="4">
    <source>
        <dbReference type="Proteomes" id="UP000247792"/>
    </source>
</evidence>
<evidence type="ECO:0000256" key="2">
    <source>
        <dbReference type="SAM" id="SignalP"/>
    </source>
</evidence>
<dbReference type="EMBL" id="QJKB01000010">
    <property type="protein sequence ID" value="PXX39688.1"/>
    <property type="molecule type" value="Genomic_DNA"/>
</dbReference>
<protein>
    <recommendedName>
        <fullName evidence="5">DUF1190 domain-containing protein</fullName>
    </recommendedName>
</protein>
<organism evidence="3 4">
    <name type="scientific">Undibacterium pigrum</name>
    <dbReference type="NCBI Taxonomy" id="401470"/>
    <lineage>
        <taxon>Bacteria</taxon>
        <taxon>Pseudomonadati</taxon>
        <taxon>Pseudomonadota</taxon>
        <taxon>Betaproteobacteria</taxon>
        <taxon>Burkholderiales</taxon>
        <taxon>Oxalobacteraceae</taxon>
        <taxon>Undibacterium</taxon>
    </lineage>
</organism>
<keyword evidence="4" id="KW-1185">Reference proteome</keyword>
<feature type="region of interest" description="Disordered" evidence="1">
    <location>
        <begin position="119"/>
        <end position="157"/>
    </location>
</feature>
<reference evidence="3 4" key="1">
    <citation type="submission" date="2018-05" db="EMBL/GenBank/DDBJ databases">
        <title>Genomic Encyclopedia of Type Strains, Phase IV (KMG-IV): sequencing the most valuable type-strain genomes for metagenomic binning, comparative biology and taxonomic classification.</title>
        <authorList>
            <person name="Goeker M."/>
        </authorList>
    </citation>
    <scope>NUCLEOTIDE SEQUENCE [LARGE SCALE GENOMIC DNA]</scope>
    <source>
        <strain evidence="3 4">DSM 19792</strain>
    </source>
</reference>
<dbReference type="RefSeq" id="WP_146218946.1">
    <property type="nucleotide sequence ID" value="NZ_QJKB01000010.1"/>
</dbReference>
<dbReference type="Proteomes" id="UP000247792">
    <property type="component" value="Unassembled WGS sequence"/>
</dbReference>
<gene>
    <name evidence="3" type="ORF">DFR42_11053</name>
</gene>
<accession>A0A318J704</accession>
<evidence type="ECO:0000256" key="1">
    <source>
        <dbReference type="SAM" id="MobiDB-lite"/>
    </source>
</evidence>
<dbReference type="PROSITE" id="PS51257">
    <property type="entry name" value="PROKAR_LIPOPROTEIN"/>
    <property type="match status" value="1"/>
</dbReference>
<feature type="signal peptide" evidence="2">
    <location>
        <begin position="1"/>
        <end position="29"/>
    </location>
</feature>
<feature type="compositionally biased region" description="Low complexity" evidence="1">
    <location>
        <begin position="132"/>
        <end position="157"/>
    </location>
</feature>